<name>A0A017SYS7_9BACT</name>
<dbReference type="OrthoDB" id="5525086at2"/>
<dbReference type="Proteomes" id="UP000019678">
    <property type="component" value="Unassembled WGS sequence"/>
</dbReference>
<proteinExistence type="predicted"/>
<evidence type="ECO:0000313" key="2">
    <source>
        <dbReference type="EMBL" id="EYF01456.1"/>
    </source>
</evidence>
<dbReference type="EMBL" id="ASRX01000081">
    <property type="protein sequence ID" value="EYF01456.1"/>
    <property type="molecule type" value="Genomic_DNA"/>
</dbReference>
<evidence type="ECO:0000313" key="3">
    <source>
        <dbReference type="Proteomes" id="UP000019678"/>
    </source>
</evidence>
<organism evidence="2 3">
    <name type="scientific">Chondromyces apiculatus DSM 436</name>
    <dbReference type="NCBI Taxonomy" id="1192034"/>
    <lineage>
        <taxon>Bacteria</taxon>
        <taxon>Pseudomonadati</taxon>
        <taxon>Myxococcota</taxon>
        <taxon>Polyangia</taxon>
        <taxon>Polyangiales</taxon>
        <taxon>Polyangiaceae</taxon>
        <taxon>Chondromyces</taxon>
    </lineage>
</organism>
<evidence type="ECO:0008006" key="4">
    <source>
        <dbReference type="Google" id="ProtNLM"/>
    </source>
</evidence>
<keyword evidence="1" id="KW-1133">Transmembrane helix</keyword>
<keyword evidence="1" id="KW-0472">Membrane</keyword>
<accession>A0A017SYS7</accession>
<keyword evidence="3" id="KW-1185">Reference proteome</keyword>
<dbReference type="InterPro" id="IPR024623">
    <property type="entry name" value="YtxH"/>
</dbReference>
<keyword evidence="1" id="KW-0812">Transmembrane</keyword>
<sequence length="100" mass="10356">MIKAKYFLDTLTGLFPFQRKSSVDWIVPASIGLGVGVAAGIGLGVLIAPNAGGVTRQKLAEGATKVKDRAVEAAQRVSEKTGIGHNHVAGTFTNDTTSFG</sequence>
<dbReference type="Pfam" id="PF12732">
    <property type="entry name" value="YtxH"/>
    <property type="match status" value="1"/>
</dbReference>
<dbReference type="AlphaFoldDB" id="A0A017SYS7"/>
<dbReference type="STRING" id="1192034.CAP_8289"/>
<reference evidence="2 3" key="1">
    <citation type="submission" date="2013-05" db="EMBL/GenBank/DDBJ databases">
        <title>Genome assembly of Chondromyces apiculatus DSM 436.</title>
        <authorList>
            <person name="Sharma G."/>
            <person name="Khatri I."/>
            <person name="Kaur C."/>
            <person name="Mayilraj S."/>
            <person name="Subramanian S."/>
        </authorList>
    </citation>
    <scope>NUCLEOTIDE SEQUENCE [LARGE SCALE GENOMIC DNA]</scope>
    <source>
        <strain evidence="2 3">DSM 436</strain>
    </source>
</reference>
<dbReference type="RefSeq" id="WP_052376601.1">
    <property type="nucleotide sequence ID" value="NZ_ASRX01000081.1"/>
</dbReference>
<comment type="caution">
    <text evidence="2">The sequence shown here is derived from an EMBL/GenBank/DDBJ whole genome shotgun (WGS) entry which is preliminary data.</text>
</comment>
<evidence type="ECO:0000256" key="1">
    <source>
        <dbReference type="SAM" id="Phobius"/>
    </source>
</evidence>
<feature type="transmembrane region" description="Helical" evidence="1">
    <location>
        <begin position="25"/>
        <end position="48"/>
    </location>
</feature>
<gene>
    <name evidence="2" type="ORF">CAP_8289</name>
</gene>
<protein>
    <recommendedName>
        <fullName evidence="4">YtxH domain-containing protein</fullName>
    </recommendedName>
</protein>